<organism evidence="1 2">
    <name type="scientific">Klebsiella quasipneumoniae subsp. quasipneumoniae</name>
    <dbReference type="NCBI Taxonomy" id="1667327"/>
    <lineage>
        <taxon>Bacteria</taxon>
        <taxon>Pseudomonadati</taxon>
        <taxon>Pseudomonadota</taxon>
        <taxon>Gammaproteobacteria</taxon>
        <taxon>Enterobacterales</taxon>
        <taxon>Enterobacteriaceae</taxon>
        <taxon>Klebsiella/Raoultella group</taxon>
        <taxon>Klebsiella</taxon>
        <taxon>Klebsiella pneumoniae complex</taxon>
    </lineage>
</organism>
<sequence length="43" mass="4674">MTAADDGKCHIQKQSLAKKIPSRRVMALTSSADEEKIVSENVS</sequence>
<proteinExistence type="predicted"/>
<evidence type="ECO:0000313" key="2">
    <source>
        <dbReference type="Proteomes" id="UP001284547"/>
    </source>
</evidence>
<gene>
    <name evidence="1" type="ORF">RZP41_03185</name>
</gene>
<dbReference type="EMBL" id="JAWHZD010000001">
    <property type="protein sequence ID" value="MDV0840295.1"/>
    <property type="molecule type" value="Genomic_DNA"/>
</dbReference>
<comment type="caution">
    <text evidence="1">The sequence shown here is derived from an EMBL/GenBank/DDBJ whole genome shotgun (WGS) entry which is preliminary data.</text>
</comment>
<evidence type="ECO:0000313" key="1">
    <source>
        <dbReference type="EMBL" id="MDV0840295.1"/>
    </source>
</evidence>
<dbReference type="AlphaFoldDB" id="A0AAW8XJ86"/>
<reference evidence="1" key="1">
    <citation type="submission" date="2023-10" db="EMBL/GenBank/DDBJ databases">
        <title>Surveillance and assessment of the effects of hospital wastewater treatment on clearance of pathogenic bacterial and antimicrobial resistance genes.</title>
        <authorList>
            <person name="Wu Y."/>
        </authorList>
    </citation>
    <scope>NUCLEOTIDE SEQUENCE</scope>
    <source>
        <strain evidence="1">23-M-SRM-33-1</strain>
    </source>
</reference>
<protein>
    <submittedName>
        <fullName evidence="1">Uncharacterized protein</fullName>
    </submittedName>
</protein>
<accession>A0AAW8XJ86</accession>
<dbReference type="RefSeq" id="WP_032428724.1">
    <property type="nucleotide sequence ID" value="NZ_CAIZUA010000035.1"/>
</dbReference>
<dbReference type="Proteomes" id="UP001284547">
    <property type="component" value="Unassembled WGS sequence"/>
</dbReference>
<name>A0AAW8XJ86_9ENTR</name>